<name>A0A2A4GAC1_9FLAO</name>
<comment type="caution">
    <text evidence="2">The sequence shown here is derived from an EMBL/GenBank/DDBJ whole genome shotgun (WGS) entry which is preliminary data.</text>
</comment>
<dbReference type="EMBL" id="NBWU01000002">
    <property type="protein sequence ID" value="PCE64924.1"/>
    <property type="molecule type" value="Genomic_DNA"/>
</dbReference>
<dbReference type="OrthoDB" id="1420424at2"/>
<protein>
    <recommendedName>
        <fullName evidence="4">Adhesin domain-containing protein</fullName>
    </recommendedName>
</protein>
<feature type="coiled-coil region" evidence="1">
    <location>
        <begin position="200"/>
        <end position="285"/>
    </location>
</feature>
<evidence type="ECO:0000256" key="1">
    <source>
        <dbReference type="SAM" id="Coils"/>
    </source>
</evidence>
<accession>A0A2A4GAC1</accession>
<proteinExistence type="predicted"/>
<dbReference type="Proteomes" id="UP000219559">
    <property type="component" value="Unassembled WGS sequence"/>
</dbReference>
<evidence type="ECO:0000313" key="3">
    <source>
        <dbReference type="Proteomes" id="UP000219559"/>
    </source>
</evidence>
<keyword evidence="3" id="KW-1185">Reference proteome</keyword>
<dbReference type="AlphaFoldDB" id="A0A2A4GAC1"/>
<keyword evidence="1" id="KW-0175">Coiled coil</keyword>
<gene>
    <name evidence="2" type="ORF">B7P33_07110</name>
</gene>
<evidence type="ECO:0000313" key="2">
    <source>
        <dbReference type="EMBL" id="PCE64924.1"/>
    </source>
</evidence>
<evidence type="ECO:0008006" key="4">
    <source>
        <dbReference type="Google" id="ProtNLM"/>
    </source>
</evidence>
<dbReference type="RefSeq" id="WP_097440204.1">
    <property type="nucleotide sequence ID" value="NZ_KZ300476.1"/>
</dbReference>
<sequence length="505" mass="57780">MRTSSKILYSVVILWASIPLLYGQKQERTITETFDVNGDAIVDVNTQNADITFETWNKNQVKVEAKVILEDMEVEEADAYLKSNPVEIMGNSKKISIETVNQGHWAGNTEFNFVMPDVPELSFMPDIEFHMENFVMPEMPEMPEMTELLELPEIIQIPPMPHMGMSEFDYERYKKEGDSYMEEWQKEMKKYLDTEYKAELEQWKEESKIHREEYKKQREEIIKERKRAQAEMVKERKAIQKEMAQARAQQAVEQRRARAEVRQAQREVERQMQEAERQVRQAIRSSSKTGFAYSFGNNKVVMGGHASNHVKIHIKVWMPKSVRLKINARYGEIKLAQNTKNIEAKLAHSKLLARTIDGEDTYVVASYTPVQVEVWDAGKLKTDFSEKVELAKVGELSLDCQSSEVTIDEIGKKALINNALGNVTILAVGNQFSALDVNVENGELLCEMPQNAQLYINGLQSEIEYPSTWKLQRNEASGGVVHKGSLGKSGGKVNINAEYSEVVLR</sequence>
<reference evidence="2 3" key="1">
    <citation type="submission" date="2017-04" db="EMBL/GenBank/DDBJ databases">
        <title>A new member of the family Flavobacteriaceae isolated from ascidians.</title>
        <authorList>
            <person name="Chen L."/>
        </authorList>
    </citation>
    <scope>NUCLEOTIDE SEQUENCE [LARGE SCALE GENOMIC DNA]</scope>
    <source>
        <strain evidence="2 3">HQA918</strain>
    </source>
</reference>
<organism evidence="2 3">
    <name type="scientific">Sediminicola luteus</name>
    <dbReference type="NCBI Taxonomy" id="319238"/>
    <lineage>
        <taxon>Bacteria</taxon>
        <taxon>Pseudomonadati</taxon>
        <taxon>Bacteroidota</taxon>
        <taxon>Flavobacteriia</taxon>
        <taxon>Flavobacteriales</taxon>
        <taxon>Flavobacteriaceae</taxon>
        <taxon>Sediminicola</taxon>
    </lineage>
</organism>